<dbReference type="KEGG" id="htr:EPV75_02320"/>
<dbReference type="GO" id="GO:0035438">
    <property type="term" value="F:cyclic-di-GMP binding"/>
    <property type="evidence" value="ECO:0007669"/>
    <property type="project" value="InterPro"/>
</dbReference>
<dbReference type="RefSeq" id="WP_029939633.1">
    <property type="nucleotide sequence ID" value="NZ_CP035033.1"/>
</dbReference>
<evidence type="ECO:0000259" key="1">
    <source>
        <dbReference type="Pfam" id="PF07238"/>
    </source>
</evidence>
<reference evidence="2 3" key="1">
    <citation type="journal article" date="2018" name="Environ. Microbiol.">
        <title>Genomes of ubiquitous marine and hypersaline Hydrogenovibrio, Thiomicrorhabdus and Thiomicrospira spp. encode a diversity of mechanisms to sustain chemolithoautotrophy in heterogeneous environments.</title>
        <authorList>
            <person name="Scott K.M."/>
            <person name="Williams J."/>
            <person name="Porter C.M.B."/>
            <person name="Russel S."/>
            <person name="Harmer T.L."/>
            <person name="Paul J.H."/>
            <person name="Antonen K.M."/>
            <person name="Bridges M.K."/>
            <person name="Camper G.J."/>
            <person name="Campla C.K."/>
            <person name="Casella L.G."/>
            <person name="Chase E."/>
            <person name="Conrad J.W."/>
            <person name="Cruz M.C."/>
            <person name="Dunlap D.S."/>
            <person name="Duran L."/>
            <person name="Fahsbender E.M."/>
            <person name="Goldsmith D.B."/>
            <person name="Keeley R.F."/>
            <person name="Kondoff M.R."/>
            <person name="Kussy B.I."/>
            <person name="Lane M.K."/>
            <person name="Lawler S."/>
            <person name="Leigh B.A."/>
            <person name="Lewis C."/>
            <person name="Lostal L.M."/>
            <person name="Marking D."/>
            <person name="Mancera P.A."/>
            <person name="McClenthan E.C."/>
            <person name="McIntyre E.A."/>
            <person name="Mine J.A."/>
            <person name="Modi S."/>
            <person name="Moore B.D."/>
            <person name="Morgan W.A."/>
            <person name="Nelson K.M."/>
            <person name="Nguyen K.N."/>
            <person name="Ogburn N."/>
            <person name="Parrino D.G."/>
            <person name="Pedapudi A.D."/>
            <person name="Pelham R.P."/>
            <person name="Preece A.M."/>
            <person name="Rampersad E.A."/>
            <person name="Richardson J.C."/>
            <person name="Rodgers C.M."/>
            <person name="Schaffer B.L."/>
            <person name="Sheridan N.E."/>
            <person name="Solone M.R."/>
            <person name="Staley Z.R."/>
            <person name="Tabuchi M."/>
            <person name="Waide R.J."/>
            <person name="Wanjugi P.W."/>
            <person name="Young S."/>
            <person name="Clum A."/>
            <person name="Daum C."/>
            <person name="Huntemann M."/>
            <person name="Ivanova N."/>
            <person name="Kyrpides N."/>
            <person name="Mikhailova N."/>
            <person name="Palaniappan K."/>
            <person name="Pillay M."/>
            <person name="Reddy T.B.K."/>
            <person name="Shapiro N."/>
            <person name="Stamatis D."/>
            <person name="Varghese N."/>
            <person name="Woyke T."/>
            <person name="Boden R."/>
            <person name="Freyermuth S.K."/>
            <person name="Kerfeld C.A."/>
        </authorList>
    </citation>
    <scope>NUCLEOTIDE SEQUENCE [LARGE SCALE GENOMIC DNA]</scope>
    <source>
        <strain evidence="2 3">JR-2</strain>
    </source>
</reference>
<feature type="domain" description="PilZ" evidence="1">
    <location>
        <begin position="14"/>
        <end position="102"/>
    </location>
</feature>
<name>A0A451G512_9GAMM</name>
<evidence type="ECO:0000313" key="2">
    <source>
        <dbReference type="EMBL" id="QAB14582.1"/>
    </source>
</evidence>
<accession>A0A451G512</accession>
<dbReference type="Pfam" id="PF07238">
    <property type="entry name" value="PilZ"/>
    <property type="match status" value="1"/>
</dbReference>
<dbReference type="Gene3D" id="2.40.10.220">
    <property type="entry name" value="predicted glycosyltransferase like domains"/>
    <property type="match status" value="1"/>
</dbReference>
<dbReference type="Proteomes" id="UP000285478">
    <property type="component" value="Chromosome"/>
</dbReference>
<keyword evidence="3" id="KW-1185">Reference proteome</keyword>
<evidence type="ECO:0000313" key="3">
    <source>
        <dbReference type="Proteomes" id="UP000285478"/>
    </source>
</evidence>
<gene>
    <name evidence="2" type="ORF">EPV75_02320</name>
</gene>
<dbReference type="SUPFAM" id="SSF141371">
    <property type="entry name" value="PilZ domain-like"/>
    <property type="match status" value="1"/>
</dbReference>
<sequence length="120" mass="13570">MLFNSLSASADRNATIKGHTVTVQGRLKEISIKGVAVESSKNASVGTRLEVIFELPALERFNQMTLFGHVRSSHNTANGYFLTIEFEELAKRDFDIIEDFLAYKERLKELGRQLHRKANS</sequence>
<organism evidence="2 3">
    <name type="scientific">Hydrogenovibrio thermophilus</name>
    <dbReference type="NCBI Taxonomy" id="265883"/>
    <lineage>
        <taxon>Bacteria</taxon>
        <taxon>Pseudomonadati</taxon>
        <taxon>Pseudomonadota</taxon>
        <taxon>Gammaproteobacteria</taxon>
        <taxon>Thiotrichales</taxon>
        <taxon>Piscirickettsiaceae</taxon>
        <taxon>Hydrogenovibrio</taxon>
    </lineage>
</organism>
<dbReference type="EMBL" id="CP035033">
    <property type="protein sequence ID" value="QAB14582.1"/>
    <property type="molecule type" value="Genomic_DNA"/>
</dbReference>
<proteinExistence type="predicted"/>
<protein>
    <submittedName>
        <fullName evidence="2">PilZ domain-containing protein</fullName>
    </submittedName>
</protein>
<dbReference type="InterPro" id="IPR009875">
    <property type="entry name" value="PilZ_domain"/>
</dbReference>
<dbReference type="AlphaFoldDB" id="A0A451G512"/>